<evidence type="ECO:0000313" key="4">
    <source>
        <dbReference type="EMBL" id="KLT46421.1"/>
    </source>
</evidence>
<proteinExistence type="predicted"/>
<keyword evidence="5" id="KW-1185">Reference proteome</keyword>
<dbReference type="Pfam" id="PF01393">
    <property type="entry name" value="Chromo_shadow"/>
    <property type="match status" value="1"/>
</dbReference>
<dbReference type="Gene3D" id="2.40.50.40">
    <property type="match status" value="1"/>
</dbReference>
<dbReference type="GeneID" id="28980423"/>
<dbReference type="Proteomes" id="UP000053611">
    <property type="component" value="Unassembled WGS sequence"/>
</dbReference>
<evidence type="ECO:0000256" key="2">
    <source>
        <dbReference type="ARBA" id="ARBA00023242"/>
    </source>
</evidence>
<organism evidence="4 5">
    <name type="scientific">Cutaneotrichosporon oleaginosum</name>
    <dbReference type="NCBI Taxonomy" id="879819"/>
    <lineage>
        <taxon>Eukaryota</taxon>
        <taxon>Fungi</taxon>
        <taxon>Dikarya</taxon>
        <taxon>Basidiomycota</taxon>
        <taxon>Agaricomycotina</taxon>
        <taxon>Tremellomycetes</taxon>
        <taxon>Trichosporonales</taxon>
        <taxon>Trichosporonaceae</taxon>
        <taxon>Cutaneotrichosporon</taxon>
    </lineage>
</organism>
<name>A0A0J0XZF6_9TREE</name>
<dbReference type="GO" id="GO:0005634">
    <property type="term" value="C:nucleus"/>
    <property type="evidence" value="ECO:0007669"/>
    <property type="project" value="UniProtKB-SubCell"/>
</dbReference>
<dbReference type="InterPro" id="IPR016197">
    <property type="entry name" value="Chromo-like_dom_sf"/>
</dbReference>
<gene>
    <name evidence="4" type="ORF">CC85DRAFT_1913</name>
</gene>
<evidence type="ECO:0000313" key="5">
    <source>
        <dbReference type="Proteomes" id="UP000053611"/>
    </source>
</evidence>
<evidence type="ECO:0000259" key="3">
    <source>
        <dbReference type="SMART" id="SM00300"/>
    </source>
</evidence>
<accession>A0A0J0XZF6</accession>
<dbReference type="STRING" id="879819.A0A0J0XZF6"/>
<reference evidence="4 5" key="1">
    <citation type="submission" date="2015-03" db="EMBL/GenBank/DDBJ databases">
        <title>Genomics and transcriptomics of the oil-accumulating basidiomycete yeast T. oleaginosus allow insights into substrate utilization and the diverse evolutionary trajectories of mating systems in fungi.</title>
        <authorList>
            <consortium name="DOE Joint Genome Institute"/>
            <person name="Kourist R."/>
            <person name="Kracht O."/>
            <person name="Bracharz F."/>
            <person name="Lipzen A."/>
            <person name="Nolan M."/>
            <person name="Ohm R."/>
            <person name="Grigoriev I."/>
            <person name="Sun S."/>
            <person name="Heitman J."/>
            <person name="Bruck T."/>
            <person name="Nowrousian M."/>
        </authorList>
    </citation>
    <scope>NUCLEOTIDE SEQUENCE [LARGE SCALE GENOMIC DNA]</scope>
    <source>
        <strain evidence="4 5">IBC0246</strain>
    </source>
</reference>
<dbReference type="SUPFAM" id="SSF54160">
    <property type="entry name" value="Chromo domain-like"/>
    <property type="match status" value="1"/>
</dbReference>
<keyword evidence="2" id="KW-0539">Nucleus</keyword>
<sequence length="86" mass="10244">MCHVLWALRCHTCHTRDHLPSTDVADWEPLVKQVDSIERGSDNTLVVYLTMKSGERICQGRDIVYRRCPQAMLRFYETYLKWRNDD</sequence>
<comment type="subcellular location">
    <subcellularLocation>
        <location evidence="1">Nucleus</location>
    </subcellularLocation>
</comment>
<dbReference type="SMART" id="SM00300">
    <property type="entry name" value="ChSh"/>
    <property type="match status" value="1"/>
</dbReference>
<dbReference type="EMBL" id="KQ087177">
    <property type="protein sequence ID" value="KLT46421.1"/>
    <property type="molecule type" value="Genomic_DNA"/>
</dbReference>
<dbReference type="RefSeq" id="XP_018282912.1">
    <property type="nucleotide sequence ID" value="XM_018419820.1"/>
</dbReference>
<feature type="domain" description="Chromo shadow" evidence="3">
    <location>
        <begin position="19"/>
        <end position="85"/>
    </location>
</feature>
<evidence type="ECO:0000256" key="1">
    <source>
        <dbReference type="ARBA" id="ARBA00004123"/>
    </source>
</evidence>
<protein>
    <recommendedName>
        <fullName evidence="3">Chromo shadow domain-containing protein</fullName>
    </recommendedName>
</protein>
<dbReference type="InterPro" id="IPR008251">
    <property type="entry name" value="Chromo_shadow_dom"/>
</dbReference>
<dbReference type="AlphaFoldDB" id="A0A0J0XZF6"/>
<dbReference type="OrthoDB" id="433924at2759"/>